<dbReference type="SMART" id="SM00382">
    <property type="entry name" value="AAA"/>
    <property type="match status" value="1"/>
</dbReference>
<feature type="domain" description="ABC transporter" evidence="11">
    <location>
        <begin position="364"/>
        <end position="594"/>
    </location>
</feature>
<feature type="transmembrane region" description="Helical" evidence="10">
    <location>
        <begin position="229"/>
        <end position="247"/>
    </location>
</feature>
<evidence type="ECO:0000256" key="5">
    <source>
        <dbReference type="ARBA" id="ARBA00022737"/>
    </source>
</evidence>
<dbReference type="GO" id="GO:0016887">
    <property type="term" value="F:ATP hydrolysis activity"/>
    <property type="evidence" value="ECO:0007669"/>
    <property type="project" value="InterPro"/>
</dbReference>
<feature type="transmembrane region" description="Helical" evidence="10">
    <location>
        <begin position="299"/>
        <end position="320"/>
    </location>
</feature>
<dbReference type="STRING" id="53326.A0A016WK55"/>
<dbReference type="PANTHER" id="PTHR19229">
    <property type="entry name" value="ATP-BINDING CASSETTE TRANSPORTER SUBFAMILY A ABCA"/>
    <property type="match status" value="1"/>
</dbReference>
<evidence type="ECO:0000256" key="2">
    <source>
        <dbReference type="ARBA" id="ARBA00008869"/>
    </source>
</evidence>
<feature type="transmembrane region" description="Helical" evidence="10">
    <location>
        <begin position="164"/>
        <end position="187"/>
    </location>
</feature>
<dbReference type="PROSITE" id="PS00211">
    <property type="entry name" value="ABC_TRANSPORTER_1"/>
    <property type="match status" value="1"/>
</dbReference>
<proteinExistence type="inferred from homology"/>
<dbReference type="InterPro" id="IPR027417">
    <property type="entry name" value="P-loop_NTPase"/>
</dbReference>
<evidence type="ECO:0000259" key="11">
    <source>
        <dbReference type="PROSITE" id="PS50893"/>
    </source>
</evidence>
<keyword evidence="5" id="KW-0677">Repeat</keyword>
<dbReference type="InterPro" id="IPR026082">
    <property type="entry name" value="ABCA"/>
</dbReference>
<keyword evidence="13" id="KW-1185">Reference proteome</keyword>
<keyword evidence="8 10" id="KW-1133">Transmembrane helix</keyword>
<comment type="caution">
    <text evidence="12">The sequence shown here is derived from an EMBL/GenBank/DDBJ whole genome shotgun (WGS) entry which is preliminary data.</text>
</comment>
<keyword evidence="4 10" id="KW-0812">Transmembrane</keyword>
<feature type="transmembrane region" description="Helical" evidence="10">
    <location>
        <begin position="122"/>
        <end position="144"/>
    </location>
</feature>
<dbReference type="GO" id="GO:0016020">
    <property type="term" value="C:membrane"/>
    <property type="evidence" value="ECO:0007669"/>
    <property type="project" value="UniProtKB-SubCell"/>
</dbReference>
<evidence type="ECO:0000256" key="4">
    <source>
        <dbReference type="ARBA" id="ARBA00022692"/>
    </source>
</evidence>
<keyword evidence="3" id="KW-0813">Transport</keyword>
<dbReference type="EMBL" id="JARK01000225">
    <property type="protein sequence ID" value="EYC40209.1"/>
    <property type="molecule type" value="Genomic_DNA"/>
</dbReference>
<dbReference type="CDD" id="cd03263">
    <property type="entry name" value="ABC_subfamily_A"/>
    <property type="match status" value="1"/>
</dbReference>
<sequence>MVKICSLPWQHSIHLHIFSGHHCGYIFHSLHGNKLTYELLTSTEGAAAVIGTFTPVFSDEIEPFSLTRINNLFHSSKLATSFGYCLAMTMASQNETALENTTVNFIYGSPYRYEYRLDGGKTLILMGSISLVFAPILICTAMSAASEKETGIKEFLLVMGLGKITLFLETLTFLYCKAFICTCLLLIILVSELPDGTRLFVCCASLLLALAVVLTAMVCAAFVKTRNGAFKYGVVVYVVLVSIKTYAPNIFYRKGVNYLLHVSIFLVYERIIDCIRLSYVRGVDMFSTAMYHSSGIISLHQSFCILIVHILALVFMLLLLEYLPAKSLFAWLCKHVESKKLTQSRDEESSWHQTERRGSTEPDIIVDNVSKIWERTGELAVHEFSLKAYPGDVTVLLGHNGAGKSTTYAMICGTTPATRGTITVCGLRIDQNLNECRKKMGFCPQNNCIFFHLTVDDHLWFFFKLKGGEGDWQEEASDLCEKLKMENIRGRMAGKLSGGEKRKLCVAMAFIGGSRLVMLDEPTAGMDPQSRRNVEVLVEKEKTQRCLLLTTHYMDEAEAMGDFVYIMQLGHSICSGTPLFLKKKFASEYIFNIALDVKRKGNETFIIEKLVKSFVPDSKMSDVNGRQLCFKLPKEAQKSFGDLFQALEEKKQELFIDSFGVSITSLEDVFLKVGKLTEKSATTSSDPEPEENQDYTNSHLGCPWRFMQQIYYICLKKVLALFPTSFVFAVVLVYNTSDWLQSWSLQWPWVAGGVIVGSNTSQSNDSNSLVWLIPGYLNHREITMLSLICDTIFATAQVVWPVLMAFRALVGCQNRQLSVARFSLAHCSTSQAQNSNKLSFYQKILATLLQRKISAFEPYMTCP</sequence>
<organism evidence="12 13">
    <name type="scientific">Ancylostoma ceylanicum</name>
    <dbReference type="NCBI Taxonomy" id="53326"/>
    <lineage>
        <taxon>Eukaryota</taxon>
        <taxon>Metazoa</taxon>
        <taxon>Ecdysozoa</taxon>
        <taxon>Nematoda</taxon>
        <taxon>Chromadorea</taxon>
        <taxon>Rhabditida</taxon>
        <taxon>Rhabditina</taxon>
        <taxon>Rhabditomorpha</taxon>
        <taxon>Strongyloidea</taxon>
        <taxon>Ancylostomatidae</taxon>
        <taxon>Ancylostomatinae</taxon>
        <taxon>Ancylostoma</taxon>
    </lineage>
</organism>
<comment type="subcellular location">
    <subcellularLocation>
        <location evidence="1">Membrane</location>
        <topology evidence="1">Multi-pass membrane protein</topology>
    </subcellularLocation>
</comment>
<reference evidence="13" key="1">
    <citation type="journal article" date="2015" name="Nat. Genet.">
        <title>The genome and transcriptome of the zoonotic hookworm Ancylostoma ceylanicum identify infection-specific gene families.</title>
        <authorList>
            <person name="Schwarz E.M."/>
            <person name="Hu Y."/>
            <person name="Antoshechkin I."/>
            <person name="Miller M.M."/>
            <person name="Sternberg P.W."/>
            <person name="Aroian R.V."/>
        </authorList>
    </citation>
    <scope>NUCLEOTIDE SEQUENCE</scope>
    <source>
        <strain evidence="13">HY135</strain>
    </source>
</reference>
<keyword evidence="7" id="KW-0067">ATP-binding</keyword>
<accession>A0A016WK55</accession>
<protein>
    <recommendedName>
        <fullName evidence="11">ABC transporter domain-containing protein</fullName>
    </recommendedName>
</protein>
<name>A0A016WK55_9BILA</name>
<dbReference type="Proteomes" id="UP000024635">
    <property type="component" value="Unassembled WGS sequence"/>
</dbReference>
<evidence type="ECO:0000313" key="13">
    <source>
        <dbReference type="Proteomes" id="UP000024635"/>
    </source>
</evidence>
<dbReference type="Pfam" id="PF12698">
    <property type="entry name" value="ABC2_membrane_3"/>
    <property type="match status" value="1"/>
</dbReference>
<evidence type="ECO:0000256" key="3">
    <source>
        <dbReference type="ARBA" id="ARBA00022448"/>
    </source>
</evidence>
<evidence type="ECO:0000256" key="7">
    <source>
        <dbReference type="ARBA" id="ARBA00022840"/>
    </source>
</evidence>
<dbReference type="GO" id="GO:0005319">
    <property type="term" value="F:lipid transporter activity"/>
    <property type="evidence" value="ECO:0007669"/>
    <property type="project" value="TreeGrafter"/>
</dbReference>
<evidence type="ECO:0000256" key="1">
    <source>
        <dbReference type="ARBA" id="ARBA00004141"/>
    </source>
</evidence>
<dbReference type="PROSITE" id="PS50893">
    <property type="entry name" value="ABC_TRANSPORTER_2"/>
    <property type="match status" value="1"/>
</dbReference>
<dbReference type="Gene3D" id="3.40.50.300">
    <property type="entry name" value="P-loop containing nucleotide triphosphate hydrolases"/>
    <property type="match status" value="1"/>
</dbReference>
<dbReference type="Pfam" id="PF00005">
    <property type="entry name" value="ABC_tran"/>
    <property type="match status" value="1"/>
</dbReference>
<evidence type="ECO:0000256" key="10">
    <source>
        <dbReference type="SAM" id="Phobius"/>
    </source>
</evidence>
<gene>
    <name evidence="12" type="primary">Acey_s0625.g804</name>
    <name evidence="12" type="ORF">Y032_0625g804</name>
</gene>
<evidence type="ECO:0000313" key="12">
    <source>
        <dbReference type="EMBL" id="EYC40209.1"/>
    </source>
</evidence>
<evidence type="ECO:0000256" key="8">
    <source>
        <dbReference type="ARBA" id="ARBA00022989"/>
    </source>
</evidence>
<dbReference type="InterPro" id="IPR013525">
    <property type="entry name" value="ABC2_TM"/>
</dbReference>
<dbReference type="FunFam" id="3.40.50.300:FF:000933">
    <property type="entry name" value="ABC transporter A family member 7"/>
    <property type="match status" value="1"/>
</dbReference>
<evidence type="ECO:0000256" key="6">
    <source>
        <dbReference type="ARBA" id="ARBA00022741"/>
    </source>
</evidence>
<feature type="transmembrane region" description="Helical" evidence="10">
    <location>
        <begin position="199"/>
        <end position="223"/>
    </location>
</feature>
<dbReference type="AlphaFoldDB" id="A0A016WK55"/>
<dbReference type="GO" id="GO:0140359">
    <property type="term" value="F:ABC-type transporter activity"/>
    <property type="evidence" value="ECO:0007669"/>
    <property type="project" value="InterPro"/>
</dbReference>
<dbReference type="InterPro" id="IPR003439">
    <property type="entry name" value="ABC_transporter-like_ATP-bd"/>
</dbReference>
<evidence type="ECO:0000256" key="9">
    <source>
        <dbReference type="ARBA" id="ARBA00023136"/>
    </source>
</evidence>
<dbReference type="InterPro" id="IPR017871">
    <property type="entry name" value="ABC_transporter-like_CS"/>
</dbReference>
<dbReference type="PANTHER" id="PTHR19229:SF36">
    <property type="entry name" value="ATP-BINDING CASSETTE SUB-FAMILY A MEMBER 2"/>
    <property type="match status" value="1"/>
</dbReference>
<dbReference type="InterPro" id="IPR003593">
    <property type="entry name" value="AAA+_ATPase"/>
</dbReference>
<dbReference type="GO" id="GO:0005524">
    <property type="term" value="F:ATP binding"/>
    <property type="evidence" value="ECO:0007669"/>
    <property type="project" value="UniProtKB-KW"/>
</dbReference>
<dbReference type="OrthoDB" id="416154at2759"/>
<comment type="similarity">
    <text evidence="2">Belongs to the ABC transporter superfamily. ABCA family.</text>
</comment>
<keyword evidence="9 10" id="KW-0472">Membrane</keyword>
<keyword evidence="6" id="KW-0547">Nucleotide-binding</keyword>
<dbReference type="SUPFAM" id="SSF52540">
    <property type="entry name" value="P-loop containing nucleoside triphosphate hydrolases"/>
    <property type="match status" value="1"/>
</dbReference>